<keyword evidence="3 6" id="KW-0812">Transmembrane</keyword>
<feature type="domain" description="ABC3 transporter permease C-terminal" evidence="7">
    <location>
        <begin position="688"/>
        <end position="800"/>
    </location>
</feature>
<feature type="transmembrane region" description="Helical" evidence="6">
    <location>
        <begin position="434"/>
        <end position="454"/>
    </location>
</feature>
<dbReference type="PANTHER" id="PTHR30572">
    <property type="entry name" value="MEMBRANE COMPONENT OF TRANSPORTER-RELATED"/>
    <property type="match status" value="1"/>
</dbReference>
<evidence type="ECO:0000256" key="6">
    <source>
        <dbReference type="SAM" id="Phobius"/>
    </source>
</evidence>
<feature type="transmembrane region" description="Helical" evidence="6">
    <location>
        <begin position="736"/>
        <end position="755"/>
    </location>
</feature>
<evidence type="ECO:0000256" key="2">
    <source>
        <dbReference type="ARBA" id="ARBA00022475"/>
    </source>
</evidence>
<keyword evidence="4 6" id="KW-1133">Transmembrane helix</keyword>
<dbReference type="Pfam" id="PF02687">
    <property type="entry name" value="FtsX"/>
    <property type="match status" value="1"/>
</dbReference>
<name>A0ABT8WCJ2_9FLAO</name>
<reference evidence="9" key="1">
    <citation type="submission" date="2023-07" db="EMBL/GenBank/DDBJ databases">
        <title>Two novel species in the genus Flavivirga.</title>
        <authorList>
            <person name="Kwon K."/>
        </authorList>
    </citation>
    <scope>NUCLEOTIDE SEQUENCE</scope>
    <source>
        <strain evidence="9">KCTC 52353</strain>
    </source>
</reference>
<dbReference type="Pfam" id="PF12704">
    <property type="entry name" value="MacB_PCD"/>
    <property type="match status" value="1"/>
</dbReference>
<evidence type="ECO:0000259" key="7">
    <source>
        <dbReference type="Pfam" id="PF02687"/>
    </source>
</evidence>
<evidence type="ECO:0000256" key="4">
    <source>
        <dbReference type="ARBA" id="ARBA00022989"/>
    </source>
</evidence>
<accession>A0ABT8WCJ2</accession>
<dbReference type="RefSeq" id="WP_303278527.1">
    <property type="nucleotide sequence ID" value="NZ_JAUOEK010000134.1"/>
</dbReference>
<protein>
    <submittedName>
        <fullName evidence="9">ABC transporter permease</fullName>
    </submittedName>
</protein>
<evidence type="ECO:0000256" key="1">
    <source>
        <dbReference type="ARBA" id="ARBA00004651"/>
    </source>
</evidence>
<feature type="transmembrane region" description="Helical" evidence="6">
    <location>
        <begin position="687"/>
        <end position="708"/>
    </location>
</feature>
<keyword evidence="5 6" id="KW-0472">Membrane</keyword>
<evidence type="ECO:0000256" key="5">
    <source>
        <dbReference type="ARBA" id="ARBA00023136"/>
    </source>
</evidence>
<keyword evidence="10" id="KW-1185">Reference proteome</keyword>
<sequence length="807" mass="93148">MIFKILKEYIRRISRNYKIYIISILGMSIAIIASFHIYHFVFKELSVDGFHSKKKEIYRVVQKSLNSNFPVADTPLPFGELLKEKFPEVESYTRITTRNEIIVKANDKNDKNDISYIDASFFELFGFSLKKGSVAQFKENSNGVIISEKAAKILFGEKEPIGEVLTFSEDYKENKDKYEVIGVLNKIPENSTIQGDYFINIESYQKAVSIDMKWLGTGGSTHLYLYMPKTQNTKLFSEKATKLMFSEVKIRANRAFVNQTIKEPYFELYLQRLDTIYFNSTDIVHQKRKGDLQFLRIILLVGMLTLFLAITNYIIMNLGLNVSRVKEFKTRRYLGASKVGIYTQLVIESLLNTSICFVLTLITYPLMGRFISNIIGFNYHLSIASDGILLVIYFGIILLLGLIIGSLEFVFSYKSIIIEKPRTKRQNSWISKKLMIGFQLLLFIGLIICILFVGKQVDYIQNKDLGYNPQNVVSLSTRNYTDLKSFLETKSYVKSTSYSQLLFSPTFNLNAITNVETNKDVDVILKEGDYNFLKVNGIKLLYGRNFPEKQVTDKSDKIKQESKSLSEILVNEEFVRKANLKKPIGKVFKIEGYKEFVIIGVIKNVYCTPLYYPIQPLIINNKDYTGWYYGSLVVSFQDGYRQQLYEDTRGFFIKKGVEPMFIEDILFQYDLNDIYKKELQLKHLLEAFTVIVLFISLLGMIAISLFITESKTKEIGIRKVNGATIKEIMIMLNKDFIKWVFIAFVIACPIAYYAMSKWLENFAYKTGLSWWVFALAGAFTLIIALLTVSWQTYRAATRNPVESLRDE</sequence>
<organism evidence="9 10">
    <name type="scientific">Flavivirga aquimarina</name>
    <dbReference type="NCBI Taxonomy" id="2027862"/>
    <lineage>
        <taxon>Bacteria</taxon>
        <taxon>Pseudomonadati</taxon>
        <taxon>Bacteroidota</taxon>
        <taxon>Flavobacteriia</taxon>
        <taxon>Flavobacteriales</taxon>
        <taxon>Flavobacteriaceae</taxon>
        <taxon>Flavivirga</taxon>
    </lineage>
</organism>
<dbReference type="InterPro" id="IPR003838">
    <property type="entry name" value="ABC3_permease_C"/>
</dbReference>
<dbReference type="EMBL" id="JAUOEK010000134">
    <property type="protein sequence ID" value="MDO5970835.1"/>
    <property type="molecule type" value="Genomic_DNA"/>
</dbReference>
<feature type="domain" description="MacB-like periplasmic core" evidence="8">
    <location>
        <begin position="21"/>
        <end position="208"/>
    </location>
</feature>
<comment type="caution">
    <text evidence="9">The sequence shown here is derived from an EMBL/GenBank/DDBJ whole genome shotgun (WGS) entry which is preliminary data.</text>
</comment>
<evidence type="ECO:0000313" key="9">
    <source>
        <dbReference type="EMBL" id="MDO5970835.1"/>
    </source>
</evidence>
<keyword evidence="2" id="KW-1003">Cell membrane</keyword>
<feature type="transmembrane region" description="Helical" evidence="6">
    <location>
        <begin position="341"/>
        <end position="367"/>
    </location>
</feature>
<feature type="transmembrane region" description="Helical" evidence="6">
    <location>
        <begin position="387"/>
        <end position="413"/>
    </location>
</feature>
<dbReference type="InterPro" id="IPR050250">
    <property type="entry name" value="Macrolide_Exporter_MacB"/>
</dbReference>
<comment type="subcellular location">
    <subcellularLocation>
        <location evidence="1">Cell membrane</location>
        <topology evidence="1">Multi-pass membrane protein</topology>
    </subcellularLocation>
</comment>
<gene>
    <name evidence="9" type="ORF">Q4Q35_13555</name>
</gene>
<feature type="transmembrane region" description="Helical" evidence="6">
    <location>
        <begin position="294"/>
        <end position="320"/>
    </location>
</feature>
<proteinExistence type="predicted"/>
<feature type="transmembrane region" description="Helical" evidence="6">
    <location>
        <begin position="767"/>
        <end position="788"/>
    </location>
</feature>
<evidence type="ECO:0000256" key="3">
    <source>
        <dbReference type="ARBA" id="ARBA00022692"/>
    </source>
</evidence>
<evidence type="ECO:0000259" key="8">
    <source>
        <dbReference type="Pfam" id="PF12704"/>
    </source>
</evidence>
<feature type="transmembrane region" description="Helical" evidence="6">
    <location>
        <begin position="20"/>
        <end position="41"/>
    </location>
</feature>
<dbReference type="PANTHER" id="PTHR30572:SF18">
    <property type="entry name" value="ABC-TYPE MACROLIDE FAMILY EXPORT SYSTEM PERMEASE COMPONENT 2"/>
    <property type="match status" value="1"/>
</dbReference>
<evidence type="ECO:0000313" key="10">
    <source>
        <dbReference type="Proteomes" id="UP001176883"/>
    </source>
</evidence>
<dbReference type="InterPro" id="IPR025857">
    <property type="entry name" value="MacB_PCD"/>
</dbReference>
<dbReference type="Proteomes" id="UP001176883">
    <property type="component" value="Unassembled WGS sequence"/>
</dbReference>